<dbReference type="SUPFAM" id="SSF53335">
    <property type="entry name" value="S-adenosyl-L-methionine-dependent methyltransferases"/>
    <property type="match status" value="1"/>
</dbReference>
<dbReference type="InterPro" id="IPR012327">
    <property type="entry name" value="MeTrfase_D12"/>
</dbReference>
<dbReference type="Proteomes" id="UP001268256">
    <property type="component" value="Unassembled WGS sequence"/>
</dbReference>
<evidence type="ECO:0000313" key="5">
    <source>
        <dbReference type="Proteomes" id="UP001268256"/>
    </source>
</evidence>
<comment type="caution">
    <text evidence="4">The sequence shown here is derived from an EMBL/GenBank/DDBJ whole genome shotgun (WGS) entry which is preliminary data.</text>
</comment>
<keyword evidence="5" id="KW-1185">Reference proteome</keyword>
<gene>
    <name evidence="4" type="ORF">RIF25_15020</name>
</gene>
<keyword evidence="3" id="KW-0949">S-adenosyl-L-methionine</keyword>
<proteinExistence type="predicted"/>
<dbReference type="RefSeq" id="WP_322879325.1">
    <property type="nucleotide sequence ID" value="NZ_JAVMIP010000022.1"/>
</dbReference>
<dbReference type="EMBL" id="JAVMIP010000022">
    <property type="protein sequence ID" value="MDS3862113.1"/>
    <property type="molecule type" value="Genomic_DNA"/>
</dbReference>
<dbReference type="Gene3D" id="3.40.50.150">
    <property type="entry name" value="Vaccinia Virus protein VP39"/>
    <property type="match status" value="1"/>
</dbReference>
<dbReference type="InterPro" id="IPR029063">
    <property type="entry name" value="SAM-dependent_MTases_sf"/>
</dbReference>
<dbReference type="GO" id="GO:0032259">
    <property type="term" value="P:methylation"/>
    <property type="evidence" value="ECO:0007669"/>
    <property type="project" value="UniProtKB-KW"/>
</dbReference>
<keyword evidence="2" id="KW-0808">Transferase</keyword>
<dbReference type="GO" id="GO:0009007">
    <property type="term" value="F:site-specific DNA-methyltransferase (adenine-specific) activity"/>
    <property type="evidence" value="ECO:0007669"/>
    <property type="project" value="UniProtKB-EC"/>
</dbReference>
<dbReference type="AlphaFoldDB" id="A0AAE4FTM8"/>
<dbReference type="GO" id="GO:0009307">
    <property type="term" value="P:DNA restriction-modification system"/>
    <property type="evidence" value="ECO:0007669"/>
    <property type="project" value="InterPro"/>
</dbReference>
<dbReference type="Pfam" id="PF02086">
    <property type="entry name" value="MethyltransfD12"/>
    <property type="match status" value="1"/>
</dbReference>
<sequence>QAVLFFVLNRASFSGTTLSGGCSQQSVTQRFTQSSIERLRNFPVKTCRDYFSVAWGDYQTVLEDYGAEFMYLDPPYLIKSTLYGNRGSTHKGFDHQALAEKLKTCQRWILSYNHCPEILELYRDYEIIFPDWKYGMSRNKSSQEVLILNLDG</sequence>
<protein>
    <submittedName>
        <fullName evidence="4">DNA adenine methylase</fullName>
    </submittedName>
</protein>
<reference evidence="5" key="1">
    <citation type="submission" date="2023-07" db="EMBL/GenBank/DDBJ databases">
        <authorList>
            <person name="Luz R."/>
            <person name="Cordeiro R."/>
            <person name="Fonseca A."/>
            <person name="Goncalves V."/>
        </authorList>
    </citation>
    <scope>NUCLEOTIDE SEQUENCE [LARGE SCALE GENOMIC DNA]</scope>
    <source>
        <strain evidence="5">BACA0444</strain>
    </source>
</reference>
<evidence type="ECO:0000256" key="3">
    <source>
        <dbReference type="ARBA" id="ARBA00022691"/>
    </source>
</evidence>
<feature type="non-terminal residue" evidence="4">
    <location>
        <position position="1"/>
    </location>
</feature>
<dbReference type="GO" id="GO:1904047">
    <property type="term" value="F:S-adenosyl-L-methionine binding"/>
    <property type="evidence" value="ECO:0007669"/>
    <property type="project" value="TreeGrafter"/>
</dbReference>
<dbReference type="GO" id="GO:0006298">
    <property type="term" value="P:mismatch repair"/>
    <property type="evidence" value="ECO:0007669"/>
    <property type="project" value="TreeGrafter"/>
</dbReference>
<accession>A0AAE4FTM8</accession>
<dbReference type="GO" id="GO:0043565">
    <property type="term" value="F:sequence-specific DNA binding"/>
    <property type="evidence" value="ECO:0007669"/>
    <property type="project" value="TreeGrafter"/>
</dbReference>
<dbReference type="PANTHER" id="PTHR30481:SF2">
    <property type="entry name" value="SITE-SPECIFIC DNA-METHYLTRANSFERASE (ADENINE-SPECIFIC)"/>
    <property type="match status" value="1"/>
</dbReference>
<evidence type="ECO:0000256" key="2">
    <source>
        <dbReference type="ARBA" id="ARBA00022679"/>
    </source>
</evidence>
<organism evidence="4 5">
    <name type="scientific">Pseudocalidococcus azoricus BACA0444</name>
    <dbReference type="NCBI Taxonomy" id="2918990"/>
    <lineage>
        <taxon>Bacteria</taxon>
        <taxon>Bacillati</taxon>
        <taxon>Cyanobacteriota</taxon>
        <taxon>Cyanophyceae</taxon>
        <taxon>Acaryochloridales</taxon>
        <taxon>Thermosynechococcaceae</taxon>
        <taxon>Pseudocalidococcus</taxon>
        <taxon>Pseudocalidococcus azoricus</taxon>
    </lineage>
</organism>
<evidence type="ECO:0000313" key="4">
    <source>
        <dbReference type="EMBL" id="MDS3862113.1"/>
    </source>
</evidence>
<name>A0AAE4FTM8_9CYAN</name>
<keyword evidence="1 4" id="KW-0489">Methyltransferase</keyword>
<evidence type="ECO:0000256" key="1">
    <source>
        <dbReference type="ARBA" id="ARBA00022603"/>
    </source>
</evidence>
<dbReference type="PANTHER" id="PTHR30481">
    <property type="entry name" value="DNA ADENINE METHYLASE"/>
    <property type="match status" value="1"/>
</dbReference>